<proteinExistence type="predicted"/>
<dbReference type="OrthoDB" id="334367at2"/>
<dbReference type="Proteomes" id="UP000199345">
    <property type="component" value="Unassembled WGS sequence"/>
</dbReference>
<evidence type="ECO:0000313" key="2">
    <source>
        <dbReference type="EMBL" id="SET57989.1"/>
    </source>
</evidence>
<dbReference type="EMBL" id="FOIA01000039">
    <property type="protein sequence ID" value="SET57989.1"/>
    <property type="molecule type" value="Genomic_DNA"/>
</dbReference>
<keyword evidence="3" id="KW-1185">Reference proteome</keyword>
<dbReference type="Pfam" id="PF18480">
    <property type="entry name" value="DUF5615"/>
    <property type="match status" value="1"/>
</dbReference>
<sequence length="128" mass="13991">MKLLIDMNLSPRWVEVLVNAGIEAAHWASIGAYNAPDSEIMAYAKTNDYIVLTHDLDFSAILAATHGDKPSVVQIRADDVSPDVIGKQVIGALQQMSTDLADGALLTIDTNRTRVRLLPLRPKPLEDK</sequence>
<evidence type="ECO:0000259" key="1">
    <source>
        <dbReference type="Pfam" id="PF18480"/>
    </source>
</evidence>
<gene>
    <name evidence="2" type="ORF">SAMN05216326_1396</name>
</gene>
<evidence type="ECO:0000313" key="3">
    <source>
        <dbReference type="Proteomes" id="UP000199345"/>
    </source>
</evidence>
<accession>A0A1I0FJ18</accession>
<dbReference type="AlphaFoldDB" id="A0A1I0FJ18"/>
<dbReference type="InterPro" id="IPR041049">
    <property type="entry name" value="DUF5615"/>
</dbReference>
<reference evidence="3" key="1">
    <citation type="submission" date="2016-10" db="EMBL/GenBank/DDBJ databases">
        <authorList>
            <person name="Varghese N."/>
            <person name="Submissions S."/>
        </authorList>
    </citation>
    <scope>NUCLEOTIDE SEQUENCE [LARGE SCALE GENOMIC DNA]</scope>
    <source>
        <strain evidence="3">Nm71</strain>
    </source>
</reference>
<organism evidence="2 3">
    <name type="scientific">Nitrosomonas marina</name>
    <dbReference type="NCBI Taxonomy" id="917"/>
    <lineage>
        <taxon>Bacteria</taxon>
        <taxon>Pseudomonadati</taxon>
        <taxon>Pseudomonadota</taxon>
        <taxon>Betaproteobacteria</taxon>
        <taxon>Nitrosomonadales</taxon>
        <taxon>Nitrosomonadaceae</taxon>
        <taxon>Nitrosomonas</taxon>
    </lineage>
</organism>
<protein>
    <submittedName>
        <fullName evidence="2">Predicted nuclease, contains PIN domain, potential toxin-antitoxin system component</fullName>
    </submittedName>
</protein>
<dbReference type="RefSeq" id="WP_090661373.1">
    <property type="nucleotide sequence ID" value="NZ_FOIA01000039.1"/>
</dbReference>
<feature type="domain" description="DUF5615" evidence="1">
    <location>
        <begin position="1"/>
        <end position="109"/>
    </location>
</feature>
<name>A0A1I0FJ18_9PROT</name>